<dbReference type="OMA" id="DKCRCRY"/>
<dbReference type="InterPro" id="IPR009286">
    <property type="entry name" value="Ins_P5_2-kin"/>
</dbReference>
<dbReference type="InterPro" id="IPR043001">
    <property type="entry name" value="IP5_2-K_N_lobe"/>
</dbReference>
<sequence>MGKIYESFLMQHPTDLYIKGFHHHHNHQQKLRHTQFETEKNHHHHHSHQKSSPSIVPRLINLDENEVAYRAEGNANIVLSLPRMRKVLRIRKSLINFQSEFDNDDPSIDQTASYEELIHSIAYTKYMSSLIGYSFTCQPKFIYLKVTDLNLLNEDMLEFRPVDRLAKEVRTRIATLYPDVAFLQDNLNPHKRLQKTDPFYDTYCVEIKPKQGWTFYDEDPDDDLQSNPELLFEFDDVKKCRYCSFQYLKLKKSTIKKVSKYCPLDLFSGQTIRMLRAIKGLIGSPQNNLRIFRNGDLIYGDTIEKRNLNKSLEDLFFNYKTNDERKTVFMNLIKEVLLKDFTRDCDIRSNKEAIKLRKDRKKNKNTIHRRNCEPIKYKYLPENCALKKIFDVQLLAKRSITKLDPKDFPDLPHDRYSYINTLLEKSRQNCVMSSFMENGGQICIKHQSVKDCTQHLSDFEQYMLGATALDTSLMITFCRVSHEDIFRMNPVARNHIIQLNGMMFVAKVTIMDLDPKSTSHYEKYIKQINDSHVAYKDFLKRF</sequence>
<dbReference type="GO" id="GO:0005524">
    <property type="term" value="F:ATP binding"/>
    <property type="evidence" value="ECO:0007669"/>
    <property type="project" value="UniProtKB-KW"/>
</dbReference>
<dbReference type="Gene3D" id="3.30.200.110">
    <property type="entry name" value="Inositol-pentakisphosphate 2-kinase, N-lobe"/>
    <property type="match status" value="1"/>
</dbReference>
<evidence type="ECO:0000256" key="7">
    <source>
        <dbReference type="RuleBase" id="RU364126"/>
    </source>
</evidence>
<evidence type="ECO:0000256" key="2">
    <source>
        <dbReference type="ARBA" id="ARBA00012023"/>
    </source>
</evidence>
<comment type="domain">
    <text evidence="7">The EXKPK motif is conserved in inositol-pentakisphosphate 2-kinases of both family 1 and 2.</text>
</comment>
<keyword evidence="3 7" id="KW-0808">Transferase</keyword>
<feature type="region of interest" description="Disordered" evidence="8">
    <location>
        <begin position="27"/>
        <end position="54"/>
    </location>
</feature>
<comment type="similarity">
    <text evidence="1">Belongs to the IPK1 type 2 family.</text>
</comment>
<keyword evidence="5 7" id="KW-0418">Kinase</keyword>
<dbReference type="VEuPathDB" id="VectorBase:CSON000659"/>
<proteinExistence type="inferred from homology"/>
<evidence type="ECO:0000256" key="8">
    <source>
        <dbReference type="SAM" id="MobiDB-lite"/>
    </source>
</evidence>
<dbReference type="Pfam" id="PF06090">
    <property type="entry name" value="Ins_P5_2-kin"/>
    <property type="match status" value="1"/>
</dbReference>
<evidence type="ECO:0000256" key="1">
    <source>
        <dbReference type="ARBA" id="ARBA00007229"/>
    </source>
</evidence>
<dbReference type="GO" id="GO:0032958">
    <property type="term" value="P:inositol phosphate biosynthetic process"/>
    <property type="evidence" value="ECO:0007669"/>
    <property type="project" value="TreeGrafter"/>
</dbReference>
<evidence type="ECO:0000256" key="4">
    <source>
        <dbReference type="ARBA" id="ARBA00022741"/>
    </source>
</evidence>
<dbReference type="PANTHER" id="PTHR14456:SF2">
    <property type="entry name" value="INOSITOL-PENTAKISPHOSPHATE 2-KINASE"/>
    <property type="match status" value="1"/>
</dbReference>
<evidence type="ECO:0000313" key="9">
    <source>
        <dbReference type="EMBL" id="SSX28924.1"/>
    </source>
</evidence>
<accession>A0A336MF01</accession>
<gene>
    <name evidence="9" type="primary">CSON000659</name>
</gene>
<name>A0A336MF01_CULSO</name>
<reference evidence="9" key="1">
    <citation type="submission" date="2018-07" db="EMBL/GenBank/DDBJ databases">
        <authorList>
            <person name="Quirk P.G."/>
            <person name="Krulwich T.A."/>
        </authorList>
    </citation>
    <scope>NUCLEOTIDE SEQUENCE</scope>
</reference>
<keyword evidence="4 7" id="KW-0547">Nucleotide-binding</keyword>
<protein>
    <recommendedName>
        <fullName evidence="2 7">Inositol-pentakisphosphate 2-kinase</fullName>
        <ecNumber evidence="2 7">2.7.1.158</ecNumber>
    </recommendedName>
</protein>
<evidence type="ECO:0000256" key="6">
    <source>
        <dbReference type="ARBA" id="ARBA00022840"/>
    </source>
</evidence>
<dbReference type="EC" id="2.7.1.158" evidence="2 7"/>
<comment type="function">
    <text evidence="7">Phosphorylates Ins(1,3,4,5,6)P5 at position 2 to form Ins(1,2,3,4,5,6)P6 (InsP6 or phytate).</text>
</comment>
<dbReference type="GO" id="GO:0035299">
    <property type="term" value="F:inositol-1,3,4,5,6-pentakisphosphate 2-kinase activity"/>
    <property type="evidence" value="ECO:0007669"/>
    <property type="project" value="UniProtKB-EC"/>
</dbReference>
<evidence type="ECO:0000256" key="3">
    <source>
        <dbReference type="ARBA" id="ARBA00022679"/>
    </source>
</evidence>
<dbReference type="PANTHER" id="PTHR14456">
    <property type="entry name" value="INOSITOL POLYPHOSPHATE KINASE 1"/>
    <property type="match status" value="1"/>
</dbReference>
<dbReference type="AlphaFoldDB" id="A0A336MF01"/>
<dbReference type="EMBL" id="UFQT01001101">
    <property type="protein sequence ID" value="SSX28924.1"/>
    <property type="molecule type" value="Genomic_DNA"/>
</dbReference>
<evidence type="ECO:0000256" key="5">
    <source>
        <dbReference type="ARBA" id="ARBA00022777"/>
    </source>
</evidence>
<keyword evidence="6 7" id="KW-0067">ATP-binding</keyword>
<organism evidence="9">
    <name type="scientific">Culicoides sonorensis</name>
    <name type="common">Biting midge</name>
    <dbReference type="NCBI Taxonomy" id="179676"/>
    <lineage>
        <taxon>Eukaryota</taxon>
        <taxon>Metazoa</taxon>
        <taxon>Ecdysozoa</taxon>
        <taxon>Arthropoda</taxon>
        <taxon>Hexapoda</taxon>
        <taxon>Insecta</taxon>
        <taxon>Pterygota</taxon>
        <taxon>Neoptera</taxon>
        <taxon>Endopterygota</taxon>
        <taxon>Diptera</taxon>
        <taxon>Nematocera</taxon>
        <taxon>Chironomoidea</taxon>
        <taxon>Ceratopogonidae</taxon>
        <taxon>Ceratopogoninae</taxon>
        <taxon>Culicoides</taxon>
        <taxon>Monoculicoides</taxon>
    </lineage>
</organism>
<comment type="catalytic activity">
    <reaction evidence="7">
        <text>1D-myo-inositol 1,3,4,5,6-pentakisphosphate + ATP = 1D-myo-inositol hexakisphosphate + ADP + H(+)</text>
        <dbReference type="Rhea" id="RHEA:20313"/>
        <dbReference type="ChEBI" id="CHEBI:15378"/>
        <dbReference type="ChEBI" id="CHEBI:30616"/>
        <dbReference type="ChEBI" id="CHEBI:57733"/>
        <dbReference type="ChEBI" id="CHEBI:58130"/>
        <dbReference type="ChEBI" id="CHEBI:456216"/>
        <dbReference type="EC" id="2.7.1.158"/>
    </reaction>
</comment>
<dbReference type="GO" id="GO:0005634">
    <property type="term" value="C:nucleus"/>
    <property type="evidence" value="ECO:0007669"/>
    <property type="project" value="TreeGrafter"/>
</dbReference>